<evidence type="ECO:0000256" key="1">
    <source>
        <dbReference type="ARBA" id="ARBA00022448"/>
    </source>
</evidence>
<dbReference type="PANTHER" id="PTHR32063:SF34">
    <property type="entry name" value="MULTIDRUG RESISTANCE PROTEIN MDTC"/>
    <property type="match status" value="1"/>
</dbReference>
<keyword evidence="2" id="KW-1003">Cell membrane</keyword>
<keyword evidence="6 7" id="KW-0472">Membrane</keyword>
<evidence type="ECO:0000256" key="5">
    <source>
        <dbReference type="ARBA" id="ARBA00022989"/>
    </source>
</evidence>
<dbReference type="RefSeq" id="WP_256610969.1">
    <property type="nucleotide sequence ID" value="NZ_JANIBM010000011.1"/>
</dbReference>
<gene>
    <name evidence="8" type="ORF">NP603_11210</name>
</gene>
<feature type="transmembrane region" description="Helical" evidence="7">
    <location>
        <begin position="463"/>
        <end position="486"/>
    </location>
</feature>
<feature type="transmembrane region" description="Helical" evidence="7">
    <location>
        <begin position="528"/>
        <end position="545"/>
    </location>
</feature>
<dbReference type="EMBL" id="JANIBM010000011">
    <property type="protein sequence ID" value="MCQ8181678.1"/>
    <property type="molecule type" value="Genomic_DNA"/>
</dbReference>
<keyword evidence="5 7" id="KW-1133">Transmembrane helix</keyword>
<evidence type="ECO:0000256" key="3">
    <source>
        <dbReference type="ARBA" id="ARBA00022519"/>
    </source>
</evidence>
<dbReference type="SUPFAM" id="SSF82693">
    <property type="entry name" value="Multidrug efflux transporter AcrB pore domain, PN1, PN2, PC1 and PC2 subdomains"/>
    <property type="match status" value="4"/>
</dbReference>
<feature type="transmembrane region" description="Helical" evidence="7">
    <location>
        <begin position="962"/>
        <end position="984"/>
    </location>
</feature>
<keyword evidence="1" id="KW-0813">Transport</keyword>
<dbReference type="Gene3D" id="3.30.70.1430">
    <property type="entry name" value="Multidrug efflux transporter AcrB pore domain"/>
    <property type="match status" value="2"/>
</dbReference>
<accession>A0ABT1UHG5</accession>
<dbReference type="PANTHER" id="PTHR32063">
    <property type="match status" value="1"/>
</dbReference>
<dbReference type="SUPFAM" id="SSF82866">
    <property type="entry name" value="Multidrug efflux transporter AcrB transmembrane domain"/>
    <property type="match status" value="2"/>
</dbReference>
<dbReference type="Gene3D" id="3.30.2090.10">
    <property type="entry name" value="Multidrug efflux transporter AcrB TolC docking domain, DN and DC subdomains"/>
    <property type="match status" value="2"/>
</dbReference>
<evidence type="ECO:0000313" key="9">
    <source>
        <dbReference type="Proteomes" id="UP001524569"/>
    </source>
</evidence>
<organism evidence="8 9">
    <name type="scientific">Methylomonas aurea</name>
    <dbReference type="NCBI Taxonomy" id="2952224"/>
    <lineage>
        <taxon>Bacteria</taxon>
        <taxon>Pseudomonadati</taxon>
        <taxon>Pseudomonadota</taxon>
        <taxon>Gammaproteobacteria</taxon>
        <taxon>Methylococcales</taxon>
        <taxon>Methylococcaceae</taxon>
        <taxon>Methylomonas</taxon>
    </lineage>
</organism>
<keyword evidence="4 7" id="KW-0812">Transmembrane</keyword>
<dbReference type="Gene3D" id="1.20.1640.10">
    <property type="entry name" value="Multidrug efflux transporter AcrB transmembrane domain"/>
    <property type="match status" value="2"/>
</dbReference>
<feature type="transmembrane region" description="Helical" evidence="7">
    <location>
        <begin position="862"/>
        <end position="879"/>
    </location>
</feature>
<keyword evidence="9" id="KW-1185">Reference proteome</keyword>
<sequence>MNLSSLFIRRPVATSLLTVAISLCGILAFLNLPVSSLPQVDFPTVSVQAQLPGANAETMAATVATPLERALGRIAGVSEMTSSSSQGSTSITLQFDLNRDIDGACRDVQAAINAAASMLPSNMPNRPSYRRDNPSDSPILILALTSDSFTRGQMYDAASTILLQKISQIPGVGQVQIGGAALPAVRVELNPNALSHYGIGLDDVRTTIAQTNVTRPKGVLESADTRWQIQANDQARQAAEYLPLIVAYRNGAPVRIADLGEAVDSVEDLRNTGLHNGKPSVLLIIRKQPLANVIQTVDQVLAVMPQLRAALPSNVDLSVVVDRSLSIRASIEEVEHGLFVAVVLVILVVLVFLRNPRSAMVPIVAVPASLLGSCAVMYLCGFSINNLTLMALTIATGFVVDDAIVVVENSNRHIEAGMAPFRAAQLAAREVGFTVLSMSVSLVAVFLPILLMGGVPGRLFREFGVTLSAAVLVSLVVSLTTTPMLCARWLGRDDRQHGWAYHAIGAGFDRVQNLYRTSLGWALRHGRIMLLLLLATIGLNVYLYIHIDKGFFPTQDGGRLLGEIQTDQNTSFQTLQKQFGQILDILLKDPAVANVAGFAGSSQSSNSARIFITLKPHEQRDAIEIVMDRLRKAAGRIPGANLHMFPAQELRIGGRPSFGLIDYTLQADDLVLLRQWTPKVQAAFAKLPELSDVSTSQQDKGEQIRLSVNRDLAARYGVSQALIDTSLNNAFGQRQVSVIYNPLNQYRVIMEVAPQYWQSSDTLKQLYISTPGQTGAAPSPAKQVPLSALASFAPGNTPLSIRHQGQFAVGELSFNLKPGVSMSAASAAIDQALRDIGLPASITGSFQGSGKAFQEALRNQPWLILAALVSIYIVLGILYESLVHPLTILSTLPSAGVGALLALMACGKEFSLIALIGVILLIGIVKKNAIMMIDFALQAEREHGLDSGEAIFEACLLRFRPILMTTLAALFGALPLAFGSGYGAELRQPLGIAIVGGLIFSQLLTLYTTPVVYLYLDRFRLWLHSRFYNLNARPATNSV</sequence>
<keyword evidence="3" id="KW-0997">Cell inner membrane</keyword>
<feature type="transmembrane region" description="Helical" evidence="7">
    <location>
        <begin position="336"/>
        <end position="353"/>
    </location>
</feature>
<protein>
    <submittedName>
        <fullName evidence="8">Efflux RND transporter permease subunit</fullName>
    </submittedName>
</protein>
<evidence type="ECO:0000313" key="8">
    <source>
        <dbReference type="EMBL" id="MCQ8181678.1"/>
    </source>
</evidence>
<proteinExistence type="predicted"/>
<dbReference type="Pfam" id="PF00873">
    <property type="entry name" value="ACR_tran"/>
    <property type="match status" value="1"/>
</dbReference>
<dbReference type="Gene3D" id="3.30.70.1440">
    <property type="entry name" value="Multidrug efflux transporter AcrB pore domain"/>
    <property type="match status" value="1"/>
</dbReference>
<comment type="caution">
    <text evidence="8">The sequence shown here is derived from an EMBL/GenBank/DDBJ whole genome shotgun (WGS) entry which is preliminary data.</text>
</comment>
<dbReference type="Proteomes" id="UP001524569">
    <property type="component" value="Unassembled WGS sequence"/>
</dbReference>
<evidence type="ECO:0000256" key="7">
    <source>
        <dbReference type="SAM" id="Phobius"/>
    </source>
</evidence>
<dbReference type="PRINTS" id="PR00702">
    <property type="entry name" value="ACRIFLAVINRP"/>
</dbReference>
<evidence type="ECO:0000256" key="4">
    <source>
        <dbReference type="ARBA" id="ARBA00022692"/>
    </source>
</evidence>
<name>A0ABT1UHG5_9GAMM</name>
<reference evidence="8 9" key="1">
    <citation type="submission" date="2022-07" db="EMBL/GenBank/DDBJ databases">
        <title>Methylomonas rivi sp. nov., Methylomonas rosea sp. nov., Methylomonas aureus sp. nov. and Methylomonas subterranea sp. nov., four novel methanotrophs isolated from a freshwater creek and the deep terrestrial subsurface.</title>
        <authorList>
            <person name="Abin C."/>
            <person name="Sankaranarayanan K."/>
            <person name="Garner C."/>
            <person name="Sindelar R."/>
            <person name="Kotary K."/>
            <person name="Garner R."/>
            <person name="Barclay S."/>
            <person name="Lawson P."/>
            <person name="Krumholz L."/>
        </authorList>
    </citation>
    <scope>NUCLEOTIDE SEQUENCE [LARGE SCALE GENOMIC DNA]</scope>
    <source>
        <strain evidence="8 9">SURF-1</strain>
    </source>
</reference>
<dbReference type="InterPro" id="IPR001036">
    <property type="entry name" value="Acrflvin-R"/>
</dbReference>
<feature type="transmembrane region" description="Helical" evidence="7">
    <location>
        <begin position="360"/>
        <end position="384"/>
    </location>
</feature>
<evidence type="ECO:0000256" key="2">
    <source>
        <dbReference type="ARBA" id="ARBA00022475"/>
    </source>
</evidence>
<feature type="transmembrane region" description="Helical" evidence="7">
    <location>
        <begin position="910"/>
        <end position="925"/>
    </location>
</feature>
<dbReference type="Gene3D" id="3.30.70.1320">
    <property type="entry name" value="Multidrug efflux transporter AcrB pore domain like"/>
    <property type="match status" value="1"/>
</dbReference>
<dbReference type="InterPro" id="IPR027463">
    <property type="entry name" value="AcrB_DN_DC_subdom"/>
</dbReference>
<feature type="transmembrane region" description="Helical" evidence="7">
    <location>
        <begin position="431"/>
        <end position="451"/>
    </location>
</feature>
<feature type="transmembrane region" description="Helical" evidence="7">
    <location>
        <begin position="990"/>
        <end position="1016"/>
    </location>
</feature>
<evidence type="ECO:0000256" key="6">
    <source>
        <dbReference type="ARBA" id="ARBA00023136"/>
    </source>
</evidence>
<dbReference type="SUPFAM" id="SSF82714">
    <property type="entry name" value="Multidrug efflux transporter AcrB TolC docking domain, DN and DC subdomains"/>
    <property type="match status" value="2"/>
</dbReference>